<dbReference type="PANTHER" id="PTHR33481">
    <property type="entry name" value="REVERSE TRANSCRIPTASE"/>
    <property type="match status" value="1"/>
</dbReference>
<gene>
    <name evidence="3" type="ORF">SBOR_10148</name>
</gene>
<keyword evidence="3" id="KW-0548">Nucleotidyltransferase</keyword>
<proteinExistence type="predicted"/>
<dbReference type="HOGENOM" id="CLU_328491_0_0_1"/>
<evidence type="ECO:0000256" key="1">
    <source>
        <dbReference type="SAM" id="MobiDB-lite"/>
    </source>
</evidence>
<sequence length="875" mass="96730">MASHTVPPEVVDLENADFTKTRDPETPSNLQNRSKRRQCTFTNEVPLVLKLGNKANNNNTSPAMEAFKAKLAEHEHAERIQRKVMTGLVETIDRYINFFAAGDERTAARKLSTRVVEILTLSINDGSDRASTALYTLPATRSAASLKTQTTTKTYVEILKTPKTSQNGAGREDPPTPQEAPPKAPHDNTRAKQRAIRTARSTDHRLLIAISPAARISRPAPYTLRSALIGAITGLTLADVPTISATKTGHASAPIGNLVQLRSPWGPSIDLHDSRTPSRYSESHGSGGSSTDRLNPKPVRGFRFFNASELAREIKAKPTITRHDTGCQGWCNPARYTRLTHCANCGARKDAHKSPQGSNCTAKTRCTNCFGPFAAGHQNCPAVPKIVDSKATVSTKPQLKAIRKPALALEAAILANQKPKDNPKKGLNEEALAGSQQDTEMGEDPQPNAHKIRDLTVCWANMGRIPEIYDIILQMAFEDKTDVLCVQEPSTFPLTKTKTHPGWTLYAPIDSWTGTSPEQREAERPRVLTGSDHHTLVTTIPGRGIKPLDQHNICVPETELLRLVGLVANGVVYLPTNDTLNTPERIDDFAEQLTQIIKQAMTAVGTTDKGKGKAAPWWIAECKRAYTEHLSRQAAPGSPPTTATKDFKTTVRAAKRDYWRHIIDDISSDKDLYKIVSWHKLAPNLKSPPITSNGVVIEDSMEKAEAFRTEILDRFRNGHLPWNSWLTLEEVEASIIGVSSMSPGTDQVTVRILKACWDYLKDPLRWLYQKCLEHSYFPKTWKLAEVAMLPKIGKKDMTSARLWRPITLLSCIGKGLERIVAKRLGWTALRYGIISPQHGEALPKRSAMDLVVSFIYDVEVVLGTGKKVTIVIMDM</sequence>
<dbReference type="AlphaFoldDB" id="W9BXZ5"/>
<protein>
    <submittedName>
        <fullName evidence="3">Reverse transcriptase</fullName>
    </submittedName>
</protein>
<dbReference type="GO" id="GO:0003964">
    <property type="term" value="F:RNA-directed DNA polymerase activity"/>
    <property type="evidence" value="ECO:0007669"/>
    <property type="project" value="UniProtKB-KW"/>
</dbReference>
<feature type="region of interest" description="Disordered" evidence="1">
    <location>
        <begin position="160"/>
        <end position="195"/>
    </location>
</feature>
<organism evidence="3 4">
    <name type="scientific">Sclerotinia borealis (strain F-4128)</name>
    <dbReference type="NCBI Taxonomy" id="1432307"/>
    <lineage>
        <taxon>Eukaryota</taxon>
        <taxon>Fungi</taxon>
        <taxon>Dikarya</taxon>
        <taxon>Ascomycota</taxon>
        <taxon>Pezizomycotina</taxon>
        <taxon>Leotiomycetes</taxon>
        <taxon>Helotiales</taxon>
        <taxon>Sclerotiniaceae</taxon>
        <taxon>Sclerotinia</taxon>
    </lineage>
</organism>
<dbReference type="PROSITE" id="PS50878">
    <property type="entry name" value="RT_POL"/>
    <property type="match status" value="1"/>
</dbReference>
<name>W9BXZ5_SCLBF</name>
<keyword evidence="3" id="KW-0808">Transferase</keyword>
<evidence type="ECO:0000313" key="4">
    <source>
        <dbReference type="Proteomes" id="UP000019487"/>
    </source>
</evidence>
<feature type="domain" description="Reverse transcriptase" evidence="2">
    <location>
        <begin position="770"/>
        <end position="875"/>
    </location>
</feature>
<dbReference type="EMBL" id="AYSA01001000">
    <property type="protein sequence ID" value="ESZ89467.1"/>
    <property type="molecule type" value="Genomic_DNA"/>
</dbReference>
<dbReference type="SUPFAM" id="SSF56219">
    <property type="entry name" value="DNase I-like"/>
    <property type="match status" value="1"/>
</dbReference>
<dbReference type="STRING" id="1432307.W9BXZ5"/>
<dbReference type="InterPro" id="IPR000477">
    <property type="entry name" value="RT_dom"/>
</dbReference>
<accession>W9BXZ5</accession>
<evidence type="ECO:0000259" key="2">
    <source>
        <dbReference type="PROSITE" id="PS50878"/>
    </source>
</evidence>
<dbReference type="PANTHER" id="PTHR33481:SF1">
    <property type="entry name" value="ENDONUCLEASE_EXONUCLEASE_PHOSPHATASE DOMAIN-CONTAINING PROTEIN-RELATED"/>
    <property type="match status" value="1"/>
</dbReference>
<evidence type="ECO:0000313" key="3">
    <source>
        <dbReference type="EMBL" id="ESZ89467.1"/>
    </source>
</evidence>
<keyword evidence="3" id="KW-0695">RNA-directed DNA polymerase</keyword>
<dbReference type="OrthoDB" id="3561817at2759"/>
<dbReference type="InterPro" id="IPR036691">
    <property type="entry name" value="Endo/exonu/phosph_ase_sf"/>
</dbReference>
<feature type="compositionally biased region" description="Polar residues" evidence="1">
    <location>
        <begin position="277"/>
        <end position="293"/>
    </location>
</feature>
<comment type="caution">
    <text evidence="3">The sequence shown here is derived from an EMBL/GenBank/DDBJ whole genome shotgun (WGS) entry which is preliminary data.</text>
</comment>
<dbReference type="Proteomes" id="UP000019487">
    <property type="component" value="Unassembled WGS sequence"/>
</dbReference>
<feature type="region of interest" description="Disordered" evidence="1">
    <location>
        <begin position="268"/>
        <end position="298"/>
    </location>
</feature>
<reference evidence="3 4" key="1">
    <citation type="journal article" date="2014" name="Genome Announc.">
        <title>Draft genome sequence of Sclerotinia borealis, a psychrophilic plant pathogenic fungus.</title>
        <authorList>
            <person name="Mardanov A.V."/>
            <person name="Beletsky A.V."/>
            <person name="Kadnikov V.V."/>
            <person name="Ignatov A.N."/>
            <person name="Ravin N.V."/>
        </authorList>
    </citation>
    <scope>NUCLEOTIDE SEQUENCE [LARGE SCALE GENOMIC DNA]</scope>
    <source>
        <strain evidence="4">F-4157</strain>
    </source>
</reference>
<keyword evidence="4" id="KW-1185">Reference proteome</keyword>